<comment type="caution">
    <text evidence="1">The sequence shown here is derived from an EMBL/GenBank/DDBJ whole genome shotgun (WGS) entry which is preliminary data.</text>
</comment>
<dbReference type="AlphaFoldDB" id="A0AAV3AVP8"/>
<organism evidence="1 2">
    <name type="scientific">Pyxicephalus adspersus</name>
    <name type="common">African bullfrog</name>
    <dbReference type="NCBI Taxonomy" id="30357"/>
    <lineage>
        <taxon>Eukaryota</taxon>
        <taxon>Metazoa</taxon>
        <taxon>Chordata</taxon>
        <taxon>Craniata</taxon>
        <taxon>Vertebrata</taxon>
        <taxon>Euteleostomi</taxon>
        <taxon>Amphibia</taxon>
        <taxon>Batrachia</taxon>
        <taxon>Anura</taxon>
        <taxon>Neobatrachia</taxon>
        <taxon>Ranoidea</taxon>
        <taxon>Pyxicephalidae</taxon>
        <taxon>Pyxicephalinae</taxon>
        <taxon>Pyxicephalus</taxon>
    </lineage>
</organism>
<proteinExistence type="predicted"/>
<protein>
    <submittedName>
        <fullName evidence="1">Uncharacterized protein</fullName>
    </submittedName>
</protein>
<name>A0AAV3AVP8_PYXAD</name>
<accession>A0AAV3AVP8</accession>
<evidence type="ECO:0000313" key="1">
    <source>
        <dbReference type="EMBL" id="DBA31804.1"/>
    </source>
</evidence>
<gene>
    <name evidence="1" type="ORF">GDO54_007577</name>
</gene>
<evidence type="ECO:0000313" key="2">
    <source>
        <dbReference type="Proteomes" id="UP001181693"/>
    </source>
</evidence>
<dbReference type="EMBL" id="DYDO01000002">
    <property type="protein sequence ID" value="DBA31804.1"/>
    <property type="molecule type" value="Genomic_DNA"/>
</dbReference>
<keyword evidence="2" id="KW-1185">Reference proteome</keyword>
<sequence>MTHLYCTVRTQCGCLNYCFGGLIYFDFSFIMDTGWCHKGSFSFESSATGGTCCTVHLVMALISHQLISPHDASGRLELLCNMLEGPLAPARGGRHRPFLSTNFAVWFPIRSLPYFLQCFYNAFHSRNGQGGIYLKHFVASLFSFARVFLNSSFKRYVPSQNK</sequence>
<dbReference type="Proteomes" id="UP001181693">
    <property type="component" value="Unassembled WGS sequence"/>
</dbReference>
<reference evidence="1" key="1">
    <citation type="thesis" date="2020" institute="ProQuest LLC" country="789 East Eisenhower Parkway, Ann Arbor, MI, USA">
        <title>Comparative Genomics and Chromosome Evolution.</title>
        <authorList>
            <person name="Mudd A.B."/>
        </authorList>
    </citation>
    <scope>NUCLEOTIDE SEQUENCE</scope>
    <source>
        <strain evidence="1">1538</strain>
        <tissue evidence="1">Blood</tissue>
    </source>
</reference>